<dbReference type="EMBL" id="CP100390">
    <property type="protein sequence ID" value="UZE97245.1"/>
    <property type="molecule type" value="Genomic_DNA"/>
</dbReference>
<dbReference type="InterPro" id="IPR021549">
    <property type="entry name" value="DUF2894"/>
</dbReference>
<feature type="compositionally biased region" description="Low complexity" evidence="1">
    <location>
        <begin position="1"/>
        <end position="17"/>
    </location>
</feature>
<name>A0ABY6N5G2_9ALTE</name>
<evidence type="ECO:0000256" key="1">
    <source>
        <dbReference type="SAM" id="MobiDB-lite"/>
    </source>
</evidence>
<gene>
    <name evidence="2" type="ORF">NKI27_05710</name>
</gene>
<organism evidence="2 3">
    <name type="scientific">Alkalimarinus alittae</name>
    <dbReference type="NCBI Taxonomy" id="2961619"/>
    <lineage>
        <taxon>Bacteria</taxon>
        <taxon>Pseudomonadati</taxon>
        <taxon>Pseudomonadota</taxon>
        <taxon>Gammaproteobacteria</taxon>
        <taxon>Alteromonadales</taxon>
        <taxon>Alteromonadaceae</taxon>
        <taxon>Alkalimarinus</taxon>
    </lineage>
</organism>
<proteinExistence type="predicted"/>
<accession>A0ABY6N5G2</accession>
<keyword evidence="3" id="KW-1185">Reference proteome</keyword>
<evidence type="ECO:0000313" key="2">
    <source>
        <dbReference type="EMBL" id="UZE97245.1"/>
    </source>
</evidence>
<reference evidence="2" key="1">
    <citation type="submission" date="2022-06" db="EMBL/GenBank/DDBJ databases">
        <title>Alkalimarinus sp. nov., isolated from gut of a Alitta virens.</title>
        <authorList>
            <person name="Yang A.I."/>
            <person name="Shin N.-R."/>
        </authorList>
    </citation>
    <scope>NUCLEOTIDE SEQUENCE</scope>
    <source>
        <strain evidence="2">A2M4</strain>
    </source>
</reference>
<dbReference type="RefSeq" id="WP_265048724.1">
    <property type="nucleotide sequence ID" value="NZ_CP100390.1"/>
</dbReference>
<protein>
    <submittedName>
        <fullName evidence="2">DUF2894 domain-containing protein</fullName>
    </submittedName>
</protein>
<sequence length="165" mass="18286">MSPEPQQQRQHNPLQQLTESLLQDHAPETQSQGSRLNQQLSQQEAAASASLVGNVSSSSKRSAAGELKSIALFRDSWAKRHIDNLTTQAINNRPDNPGPLNPERLASGSLSRIKDISPRYLNRFIGYVDTLLWLQQADQQRNKAVKKQQAEIAKGKKPNQAEPAS</sequence>
<feature type="compositionally biased region" description="Low complexity" evidence="1">
    <location>
        <begin position="36"/>
        <end position="64"/>
    </location>
</feature>
<dbReference type="Proteomes" id="UP001163739">
    <property type="component" value="Chromosome"/>
</dbReference>
<feature type="region of interest" description="Disordered" evidence="1">
    <location>
        <begin position="1"/>
        <end position="64"/>
    </location>
</feature>
<evidence type="ECO:0000313" key="3">
    <source>
        <dbReference type="Proteomes" id="UP001163739"/>
    </source>
</evidence>
<feature type="region of interest" description="Disordered" evidence="1">
    <location>
        <begin position="143"/>
        <end position="165"/>
    </location>
</feature>
<dbReference type="Pfam" id="PF11445">
    <property type="entry name" value="DUF2894"/>
    <property type="match status" value="1"/>
</dbReference>